<feature type="compositionally biased region" description="Basic and acidic residues" evidence="1">
    <location>
        <begin position="92"/>
        <end position="101"/>
    </location>
</feature>
<accession>A0A1Q8ZPY8</accession>
<dbReference type="Pfam" id="PF05119">
    <property type="entry name" value="Terminase_4"/>
    <property type="match status" value="1"/>
</dbReference>
<keyword evidence="3" id="KW-1185">Reference proteome</keyword>
<name>A0A1Q8ZPY8_9HYPH</name>
<comment type="caution">
    <text evidence="2">The sequence shown here is derived from an EMBL/GenBank/DDBJ whole genome shotgun (WGS) entry which is preliminary data.</text>
</comment>
<evidence type="ECO:0000313" key="2">
    <source>
        <dbReference type="EMBL" id="OLP44145.1"/>
    </source>
</evidence>
<organism evidence="2 3">
    <name type="scientific">Rhizobium oryziradicis</name>
    <dbReference type="NCBI Taxonomy" id="1867956"/>
    <lineage>
        <taxon>Bacteria</taxon>
        <taxon>Pseudomonadati</taxon>
        <taxon>Pseudomonadota</taxon>
        <taxon>Alphaproteobacteria</taxon>
        <taxon>Hyphomicrobiales</taxon>
        <taxon>Rhizobiaceae</taxon>
        <taxon>Rhizobium/Agrobacterium group</taxon>
        <taxon>Rhizobium</taxon>
    </lineage>
</organism>
<dbReference type="RefSeq" id="WP_075639650.1">
    <property type="nucleotide sequence ID" value="NZ_MKIM01000027.1"/>
</dbReference>
<dbReference type="AlphaFoldDB" id="A0A1Q8ZPY8"/>
<sequence length="155" mass="17620">MKGRKPASENVVPLKPEDGQGANFEARAVAKARELRPDELPFDVRAIWDRLAPGLCDPRKNRLNEVNAYMFEQLCWTIARHERLRLDVREGGETYESETRNGKQLKSRPEVSQLNETWRQIRALASDFGMTPSAERGLQASGQLGFEFPTDDGFD</sequence>
<gene>
    <name evidence="2" type="ORF">BJF95_06160</name>
</gene>
<evidence type="ECO:0000256" key="1">
    <source>
        <dbReference type="SAM" id="MobiDB-lite"/>
    </source>
</evidence>
<proteinExistence type="predicted"/>
<dbReference type="OrthoDB" id="7850543at2"/>
<dbReference type="STRING" id="1867956.BJF95_06160"/>
<feature type="region of interest" description="Disordered" evidence="1">
    <location>
        <begin position="92"/>
        <end position="111"/>
    </location>
</feature>
<evidence type="ECO:0000313" key="3">
    <source>
        <dbReference type="Proteomes" id="UP000186894"/>
    </source>
</evidence>
<protein>
    <submittedName>
        <fullName evidence="2">Terminase</fullName>
    </submittedName>
</protein>
<dbReference type="InterPro" id="IPR006448">
    <property type="entry name" value="Phage_term_ssu_P27"/>
</dbReference>
<reference evidence="2 3" key="1">
    <citation type="submission" date="2016-09" db="EMBL/GenBank/DDBJ databases">
        <title>Rhizobium oryziradicis sp. nov., isolated from the root of rice.</title>
        <authorList>
            <person name="Zhao J."/>
            <person name="Zhang X."/>
        </authorList>
    </citation>
    <scope>NUCLEOTIDE SEQUENCE [LARGE SCALE GENOMIC DNA]</scope>
    <source>
        <strain evidence="2 3">N19</strain>
    </source>
</reference>
<dbReference type="Proteomes" id="UP000186894">
    <property type="component" value="Unassembled WGS sequence"/>
</dbReference>
<dbReference type="EMBL" id="MKIM01000027">
    <property type="protein sequence ID" value="OLP44145.1"/>
    <property type="molecule type" value="Genomic_DNA"/>
</dbReference>